<evidence type="ECO:0000259" key="1">
    <source>
        <dbReference type="Pfam" id="PF03551"/>
    </source>
</evidence>
<proteinExistence type="predicted"/>
<dbReference type="EMBL" id="VITR01000012">
    <property type="protein sequence ID" value="TWB38568.1"/>
    <property type="molecule type" value="Genomic_DNA"/>
</dbReference>
<keyword evidence="3" id="KW-1185">Reference proteome</keyword>
<dbReference type="PANTHER" id="PTHR43252:SF7">
    <property type="entry name" value="TRANSCRIPTIONAL REGULATOR YQJI"/>
    <property type="match status" value="1"/>
</dbReference>
<dbReference type="Proteomes" id="UP000315751">
    <property type="component" value="Unassembled WGS sequence"/>
</dbReference>
<dbReference type="AlphaFoldDB" id="A0A560GX35"/>
<gene>
    <name evidence="2" type="ORF">FBZ90_11256</name>
</gene>
<reference evidence="2 3" key="1">
    <citation type="submission" date="2019-06" db="EMBL/GenBank/DDBJ databases">
        <title>Genomic Encyclopedia of Type Strains, Phase IV (KMG-V): Genome sequencing to study the core and pangenomes of soil and plant-associated prokaryotes.</title>
        <authorList>
            <person name="Whitman W."/>
        </authorList>
    </citation>
    <scope>NUCLEOTIDE SEQUENCE [LARGE SCALE GENOMIC DNA]</scope>
    <source>
        <strain evidence="2 3">BR 11622</strain>
    </source>
</reference>
<feature type="domain" description="Transcription regulator PadR N-terminal" evidence="1">
    <location>
        <begin position="73"/>
        <end position="142"/>
    </location>
</feature>
<dbReference type="OrthoDB" id="9814826at2"/>
<evidence type="ECO:0000313" key="2">
    <source>
        <dbReference type="EMBL" id="TWB38568.1"/>
    </source>
</evidence>
<dbReference type="InterPro" id="IPR005149">
    <property type="entry name" value="Tscrpt_reg_PadR_N"/>
</dbReference>
<organism evidence="2 3">
    <name type="scientific">Nitrospirillum amazonense</name>
    <dbReference type="NCBI Taxonomy" id="28077"/>
    <lineage>
        <taxon>Bacteria</taxon>
        <taxon>Pseudomonadati</taxon>
        <taxon>Pseudomonadota</taxon>
        <taxon>Alphaproteobacteria</taxon>
        <taxon>Rhodospirillales</taxon>
        <taxon>Azospirillaceae</taxon>
        <taxon>Nitrospirillum</taxon>
    </lineage>
</organism>
<dbReference type="SUPFAM" id="SSF46785">
    <property type="entry name" value="Winged helix' DNA-binding domain"/>
    <property type="match status" value="1"/>
</dbReference>
<name>A0A560GX35_9PROT</name>
<evidence type="ECO:0000313" key="3">
    <source>
        <dbReference type="Proteomes" id="UP000315751"/>
    </source>
</evidence>
<dbReference type="GO" id="GO:0003677">
    <property type="term" value="F:DNA binding"/>
    <property type="evidence" value="ECO:0007669"/>
    <property type="project" value="UniProtKB-KW"/>
</dbReference>
<protein>
    <submittedName>
        <fullName evidence="2">DNA-binding PadR family transcriptional regulator</fullName>
    </submittedName>
</protein>
<comment type="caution">
    <text evidence="2">The sequence shown here is derived from an EMBL/GenBank/DDBJ whole genome shotgun (WGS) entry which is preliminary data.</text>
</comment>
<dbReference type="Pfam" id="PF03551">
    <property type="entry name" value="PadR"/>
    <property type="match status" value="1"/>
</dbReference>
<dbReference type="InterPro" id="IPR036388">
    <property type="entry name" value="WH-like_DNA-bd_sf"/>
</dbReference>
<dbReference type="Gene3D" id="1.10.10.10">
    <property type="entry name" value="Winged helix-like DNA-binding domain superfamily/Winged helix DNA-binding domain"/>
    <property type="match status" value="1"/>
</dbReference>
<accession>A0A560GX35</accession>
<sequence>MRFFKHHEDRHCDGGRRHARGRDGDGFWGAWGAHWGGHGDRWARGEREGFGGRGGRGGAARVFENGDLRFLFLDLIREKPRYGYEIIKAIEEKVGGGYSPSPGVVYPTLTLLEEMGHTEVAVGEGGKKLYTLTSAGAAFLEENRPVLAAIKERLDKVSAQRGWMPPATVVRAMENLKMALRLRLRGESLTEEQARAIAQALDQAAQAIERA</sequence>
<dbReference type="RefSeq" id="WP_145734664.1">
    <property type="nucleotide sequence ID" value="NZ_VITR01000012.1"/>
</dbReference>
<keyword evidence="2" id="KW-0238">DNA-binding</keyword>
<dbReference type="PANTHER" id="PTHR43252">
    <property type="entry name" value="TRANSCRIPTIONAL REGULATOR YQJI"/>
    <property type="match status" value="1"/>
</dbReference>
<dbReference type="InterPro" id="IPR036390">
    <property type="entry name" value="WH_DNA-bd_sf"/>
</dbReference>